<proteinExistence type="predicted"/>
<dbReference type="EMBL" id="JAUTXU010000308">
    <property type="protein sequence ID" value="KAK3686673.1"/>
    <property type="molecule type" value="Genomic_DNA"/>
</dbReference>
<name>A0ACC3MF96_9PEZI</name>
<organism evidence="1 2">
    <name type="scientific">Vermiconidia calcicola</name>
    <dbReference type="NCBI Taxonomy" id="1690605"/>
    <lineage>
        <taxon>Eukaryota</taxon>
        <taxon>Fungi</taxon>
        <taxon>Dikarya</taxon>
        <taxon>Ascomycota</taxon>
        <taxon>Pezizomycotina</taxon>
        <taxon>Dothideomycetes</taxon>
        <taxon>Dothideomycetidae</taxon>
        <taxon>Mycosphaerellales</taxon>
        <taxon>Extremaceae</taxon>
        <taxon>Vermiconidia</taxon>
    </lineage>
</organism>
<dbReference type="Proteomes" id="UP001281147">
    <property type="component" value="Unassembled WGS sequence"/>
</dbReference>
<protein>
    <submittedName>
        <fullName evidence="1">Uncharacterized protein</fullName>
    </submittedName>
</protein>
<comment type="caution">
    <text evidence="1">The sequence shown here is derived from an EMBL/GenBank/DDBJ whole genome shotgun (WGS) entry which is preliminary data.</text>
</comment>
<sequence>MAPPTVSELISGLAEDQFVTIKVGNKAKAYKVQRMILTNASSWFVKALNERFKEGKQLELHFPGTDPQVLEYFLYYLIRGSAPLNSKADNGSKDSYNQLLAVRIWVFGDQHFLPGLQNEAMRHLHTSFRANIWPEVATVREAIDSTTSESALRRYMIAKLVAGLRHKGSSLSPHQKGYDLAQLQALDGLPGLAVDLGKEIMRDLPSSKPSSCPISDYLLRVDDTN</sequence>
<gene>
    <name evidence="1" type="ORF">LTR37_019604</name>
</gene>
<keyword evidence="2" id="KW-1185">Reference proteome</keyword>
<evidence type="ECO:0000313" key="1">
    <source>
        <dbReference type="EMBL" id="KAK3686673.1"/>
    </source>
</evidence>
<evidence type="ECO:0000313" key="2">
    <source>
        <dbReference type="Proteomes" id="UP001281147"/>
    </source>
</evidence>
<accession>A0ACC3MF96</accession>
<reference evidence="1" key="1">
    <citation type="submission" date="2023-07" db="EMBL/GenBank/DDBJ databases">
        <title>Black Yeasts Isolated from many extreme environments.</title>
        <authorList>
            <person name="Coleine C."/>
            <person name="Stajich J.E."/>
            <person name="Selbmann L."/>
        </authorList>
    </citation>
    <scope>NUCLEOTIDE SEQUENCE</scope>
    <source>
        <strain evidence="1">CCFEE 5714</strain>
    </source>
</reference>